<keyword evidence="2" id="KW-0378">Hydrolase</keyword>
<keyword evidence="5" id="KW-0472">Membrane</keyword>
<accession>A0A835ICG6</accession>
<keyword evidence="5" id="KW-1133">Transmembrane helix</keyword>
<organism evidence="6 7">
    <name type="scientific">Coptis chinensis</name>
    <dbReference type="NCBI Taxonomy" id="261450"/>
    <lineage>
        <taxon>Eukaryota</taxon>
        <taxon>Viridiplantae</taxon>
        <taxon>Streptophyta</taxon>
        <taxon>Embryophyta</taxon>
        <taxon>Tracheophyta</taxon>
        <taxon>Spermatophyta</taxon>
        <taxon>Magnoliopsida</taxon>
        <taxon>Ranunculales</taxon>
        <taxon>Ranunculaceae</taxon>
        <taxon>Coptidoideae</taxon>
        <taxon>Coptis</taxon>
    </lineage>
</organism>
<dbReference type="InterPro" id="IPR001360">
    <property type="entry name" value="Glyco_hydro_1"/>
</dbReference>
<comment type="similarity">
    <text evidence="1 4">Belongs to the glycosyl hydrolase 1 family.</text>
</comment>
<evidence type="ECO:0000313" key="7">
    <source>
        <dbReference type="Proteomes" id="UP000631114"/>
    </source>
</evidence>
<gene>
    <name evidence="6" type="ORF">IFM89_006813</name>
</gene>
<dbReference type="PANTHER" id="PTHR10353:SF137">
    <property type="entry name" value="MYROSINASE 3-RELATED"/>
    <property type="match status" value="1"/>
</dbReference>
<dbReference type="AlphaFoldDB" id="A0A835ICG6"/>
<keyword evidence="7" id="KW-1185">Reference proteome</keyword>
<dbReference type="EMBL" id="JADFTS010000003">
    <property type="protein sequence ID" value="KAF9613303.1"/>
    <property type="molecule type" value="Genomic_DNA"/>
</dbReference>
<dbReference type="PANTHER" id="PTHR10353">
    <property type="entry name" value="GLYCOSYL HYDROLASE"/>
    <property type="match status" value="1"/>
</dbReference>
<dbReference type="Gene3D" id="3.20.20.80">
    <property type="entry name" value="Glycosidases"/>
    <property type="match status" value="1"/>
</dbReference>
<evidence type="ECO:0000256" key="1">
    <source>
        <dbReference type="ARBA" id="ARBA00010838"/>
    </source>
</evidence>
<comment type="caution">
    <text evidence="6">The sequence shown here is derived from an EMBL/GenBank/DDBJ whole genome shotgun (WGS) entry which is preliminary data.</text>
</comment>
<feature type="non-terminal residue" evidence="6">
    <location>
        <position position="1"/>
    </location>
</feature>
<dbReference type="GO" id="GO:0005975">
    <property type="term" value="P:carbohydrate metabolic process"/>
    <property type="evidence" value="ECO:0007669"/>
    <property type="project" value="InterPro"/>
</dbReference>
<evidence type="ECO:0000256" key="5">
    <source>
        <dbReference type="SAM" id="Phobius"/>
    </source>
</evidence>
<evidence type="ECO:0000256" key="3">
    <source>
        <dbReference type="ARBA" id="ARBA00023295"/>
    </source>
</evidence>
<keyword evidence="3" id="KW-0326">Glycosidase</keyword>
<reference evidence="6 7" key="1">
    <citation type="submission" date="2020-10" db="EMBL/GenBank/DDBJ databases">
        <title>The Coptis chinensis genome and diversification of protoberbering-type alkaloids.</title>
        <authorList>
            <person name="Wang B."/>
            <person name="Shu S."/>
            <person name="Song C."/>
            <person name="Liu Y."/>
        </authorList>
    </citation>
    <scope>NUCLEOTIDE SEQUENCE [LARGE SCALE GENOMIC DNA]</scope>
    <source>
        <strain evidence="6">HL-2020</strain>
        <tissue evidence="6">Leaf</tissue>
    </source>
</reference>
<dbReference type="GO" id="GO:0008422">
    <property type="term" value="F:beta-glucosidase activity"/>
    <property type="evidence" value="ECO:0007669"/>
    <property type="project" value="UniProtKB-ARBA"/>
</dbReference>
<feature type="transmembrane region" description="Helical" evidence="5">
    <location>
        <begin position="6"/>
        <end position="28"/>
    </location>
</feature>
<dbReference type="Pfam" id="PF00232">
    <property type="entry name" value="Glyco_hydro_1"/>
    <property type="match status" value="2"/>
</dbReference>
<dbReference type="SUPFAM" id="SSF51445">
    <property type="entry name" value="(Trans)glycosidases"/>
    <property type="match status" value="1"/>
</dbReference>
<dbReference type="InterPro" id="IPR017853">
    <property type="entry name" value="GH"/>
</dbReference>
<name>A0A835ICG6_9MAGN</name>
<dbReference type="PROSITE" id="PS00653">
    <property type="entry name" value="GLYCOSYL_HYDROL_F1_2"/>
    <property type="match status" value="1"/>
</dbReference>
<evidence type="ECO:0000313" key="6">
    <source>
        <dbReference type="EMBL" id="KAF9613303.1"/>
    </source>
</evidence>
<dbReference type="Proteomes" id="UP000631114">
    <property type="component" value="Unassembled WGS sequence"/>
</dbReference>
<dbReference type="InterPro" id="IPR033132">
    <property type="entry name" value="GH_1_N_CS"/>
</dbReference>
<evidence type="ECO:0000256" key="2">
    <source>
        <dbReference type="ARBA" id="ARBA00022801"/>
    </source>
</evidence>
<evidence type="ECO:0000256" key="4">
    <source>
        <dbReference type="RuleBase" id="RU003690"/>
    </source>
</evidence>
<proteinExistence type="inferred from homology"/>
<evidence type="ECO:0008006" key="8">
    <source>
        <dbReference type="Google" id="ProtNLM"/>
    </source>
</evidence>
<keyword evidence="5" id="KW-0812">Transmembrane</keyword>
<sequence length="172" mass="19567">NQLNMAIRVHLVLGLFMVAIVITLAAHFDSSTFNRRSFPTEFVFGTASSSYQFEGAYNEGGRGPSIWDTYTHKHPDLAFFATNCVSQYQVPILILEVLSFGDGDTERIADGNNGDVAIDQYHRYKEDVVLMKDMSMDAYRFSISWSRVLPSKYINHIMYTLYESIAPNVRMV</sequence>
<dbReference type="OrthoDB" id="65569at2759"/>
<protein>
    <recommendedName>
        <fullName evidence="8">Beta-glucosidase</fullName>
    </recommendedName>
</protein>